<sequence length="63" mass="6978">YSILPQIVGSSIRNGPDVAAELDLQLEEDGFCMVFVSFYYCHRFPRPTQNPDLGLASVISGKD</sequence>
<reference evidence="1 2" key="1">
    <citation type="submission" date="2021-06" db="EMBL/GenBank/DDBJ databases">
        <authorList>
            <person name="Palmer J.M."/>
        </authorList>
    </citation>
    <scope>NUCLEOTIDE SEQUENCE [LARGE SCALE GENOMIC DNA]</scope>
    <source>
        <strain evidence="1 2">XC_2019</strain>
        <tissue evidence="1">Muscle</tissue>
    </source>
</reference>
<evidence type="ECO:0000313" key="2">
    <source>
        <dbReference type="Proteomes" id="UP001434883"/>
    </source>
</evidence>
<dbReference type="EMBL" id="JAHRIN010043160">
    <property type="protein sequence ID" value="MEQ2206677.1"/>
    <property type="molecule type" value="Genomic_DNA"/>
</dbReference>
<dbReference type="Proteomes" id="UP001434883">
    <property type="component" value="Unassembled WGS sequence"/>
</dbReference>
<gene>
    <name evidence="1" type="ORF">XENOCAPTIV_001569</name>
</gene>
<keyword evidence="2" id="KW-1185">Reference proteome</keyword>
<feature type="non-terminal residue" evidence="1">
    <location>
        <position position="1"/>
    </location>
</feature>
<comment type="caution">
    <text evidence="1">The sequence shown here is derived from an EMBL/GenBank/DDBJ whole genome shotgun (WGS) entry which is preliminary data.</text>
</comment>
<proteinExistence type="predicted"/>
<protein>
    <submittedName>
        <fullName evidence="1">Uncharacterized protein</fullName>
    </submittedName>
</protein>
<accession>A0ABV0RGR2</accession>
<organism evidence="1 2">
    <name type="scientific">Xenoophorus captivus</name>
    <dbReference type="NCBI Taxonomy" id="1517983"/>
    <lineage>
        <taxon>Eukaryota</taxon>
        <taxon>Metazoa</taxon>
        <taxon>Chordata</taxon>
        <taxon>Craniata</taxon>
        <taxon>Vertebrata</taxon>
        <taxon>Euteleostomi</taxon>
        <taxon>Actinopterygii</taxon>
        <taxon>Neopterygii</taxon>
        <taxon>Teleostei</taxon>
        <taxon>Neoteleostei</taxon>
        <taxon>Acanthomorphata</taxon>
        <taxon>Ovalentaria</taxon>
        <taxon>Atherinomorphae</taxon>
        <taxon>Cyprinodontiformes</taxon>
        <taxon>Goodeidae</taxon>
        <taxon>Xenoophorus</taxon>
    </lineage>
</organism>
<evidence type="ECO:0000313" key="1">
    <source>
        <dbReference type="EMBL" id="MEQ2206677.1"/>
    </source>
</evidence>
<name>A0ABV0RGR2_9TELE</name>